<dbReference type="AlphaFoldDB" id="A0A1S6J5U5"/>
<dbReference type="PANTHER" id="PTHR11487">
    <property type="entry name" value="THIOESTERASE"/>
    <property type="match status" value="1"/>
</dbReference>
<feature type="domain" description="Thioesterase TesA-like" evidence="3">
    <location>
        <begin position="26"/>
        <end position="235"/>
    </location>
</feature>
<dbReference type="GO" id="GO:0016787">
    <property type="term" value="F:hydrolase activity"/>
    <property type="evidence" value="ECO:0007669"/>
    <property type="project" value="UniProtKB-KW"/>
</dbReference>
<dbReference type="GO" id="GO:0008610">
    <property type="term" value="P:lipid biosynthetic process"/>
    <property type="evidence" value="ECO:0007669"/>
    <property type="project" value="TreeGrafter"/>
</dbReference>
<keyword evidence="5" id="KW-1185">Reference proteome</keyword>
<dbReference type="InterPro" id="IPR012223">
    <property type="entry name" value="TEII"/>
</dbReference>
<evidence type="ECO:0000256" key="1">
    <source>
        <dbReference type="ARBA" id="ARBA00007169"/>
    </source>
</evidence>
<evidence type="ECO:0000313" key="4">
    <source>
        <dbReference type="EMBL" id="AQS67091.1"/>
    </source>
</evidence>
<dbReference type="Pfam" id="PF00975">
    <property type="entry name" value="Thioesterase"/>
    <property type="match status" value="1"/>
</dbReference>
<comment type="similarity">
    <text evidence="1">Belongs to the thioesterase family.</text>
</comment>
<keyword evidence="2" id="KW-0378">Hydrolase</keyword>
<proteinExistence type="inferred from homology"/>
<dbReference type="OrthoDB" id="8480037at2"/>
<evidence type="ECO:0000313" key="5">
    <source>
        <dbReference type="Proteomes" id="UP000189443"/>
    </source>
</evidence>
<dbReference type="SMART" id="SM00824">
    <property type="entry name" value="PKS_TE"/>
    <property type="match status" value="1"/>
</dbReference>
<accession>A0A1S6J5U5</accession>
<protein>
    <submittedName>
        <fullName evidence="4">Thioesterase</fullName>
    </submittedName>
</protein>
<dbReference type="InterPro" id="IPR001031">
    <property type="entry name" value="Thioesterase"/>
</dbReference>
<dbReference type="Proteomes" id="UP000189443">
    <property type="component" value="Chromosome"/>
</dbReference>
<dbReference type="KEGG" id="spac:B1H29_09295"/>
<dbReference type="PANTHER" id="PTHR11487:SF0">
    <property type="entry name" value="S-ACYL FATTY ACID SYNTHASE THIOESTERASE, MEDIUM CHAIN"/>
    <property type="match status" value="1"/>
</dbReference>
<organism evidence="4 5">
    <name type="scientific">Streptomyces pactum</name>
    <dbReference type="NCBI Taxonomy" id="68249"/>
    <lineage>
        <taxon>Bacteria</taxon>
        <taxon>Bacillati</taxon>
        <taxon>Actinomycetota</taxon>
        <taxon>Actinomycetes</taxon>
        <taxon>Kitasatosporales</taxon>
        <taxon>Streptomycetaceae</taxon>
        <taxon>Streptomyces</taxon>
    </lineage>
</organism>
<name>A0A1S6J5U5_9ACTN</name>
<sequence length="266" mass="29329">MHGNAPTRPWIHRLSKTNPPGSIRLFCFPYAGGGASTFRGWAELLPDEIDVHAIQPPGREDRLFEDPVDTLQATLDAVVPELLEYSKEPFALFGHSLGAIVCWEAARVLREEHNLEPARVFLSGCRALPAVHDGRRDLHTLPEAELIEELRLMNGTPEEILRNADFMRMLLPAVRADYAMLSRYSFLPCKPPGAPVTVFGGASDPGVGMNHLQQWSELIEGELDSVVLPGDHFFLHASREPLLAEMAKRLVGPVQASGRESSLGSL</sequence>
<dbReference type="InterPro" id="IPR029058">
    <property type="entry name" value="AB_hydrolase_fold"/>
</dbReference>
<dbReference type="Gene3D" id="3.40.50.1820">
    <property type="entry name" value="alpha/beta hydrolase"/>
    <property type="match status" value="1"/>
</dbReference>
<dbReference type="RefSeq" id="WP_055419789.1">
    <property type="nucleotide sequence ID" value="NZ_CP019724.1"/>
</dbReference>
<dbReference type="EMBL" id="CP019724">
    <property type="protein sequence ID" value="AQS67091.1"/>
    <property type="molecule type" value="Genomic_DNA"/>
</dbReference>
<gene>
    <name evidence="4" type="ORF">B1H29_09295</name>
</gene>
<dbReference type="SUPFAM" id="SSF53474">
    <property type="entry name" value="alpha/beta-Hydrolases"/>
    <property type="match status" value="1"/>
</dbReference>
<reference evidence="4 5" key="1">
    <citation type="submission" date="2017-02" db="EMBL/GenBank/DDBJ databases">
        <title>Streptomyces pactum ACT12 Genome sequencing and assembly.</title>
        <authorList>
            <person name="Xue Q."/>
            <person name="Yan X."/>
            <person name="Jia L."/>
            <person name="Yan H."/>
        </authorList>
    </citation>
    <scope>NUCLEOTIDE SEQUENCE [LARGE SCALE GENOMIC DNA]</scope>
    <source>
        <strain evidence="4 5">ACT12</strain>
    </source>
</reference>
<dbReference type="InterPro" id="IPR020802">
    <property type="entry name" value="TesA-like"/>
</dbReference>
<evidence type="ECO:0000256" key="2">
    <source>
        <dbReference type="ARBA" id="ARBA00022801"/>
    </source>
</evidence>
<evidence type="ECO:0000259" key="3">
    <source>
        <dbReference type="SMART" id="SM00824"/>
    </source>
</evidence>